<proteinExistence type="predicted"/>
<sequence length="104" mass="11501">MDCECLTLLSEDRHGFCQRTQDANRDDIRVFAGAEVTTEHLVGIVERTVAYCIQCALGNGNSNDIFIDLGFCSHGKSVSMKCKKSGPCRAYFFVFSSVFGQVHP</sequence>
<reference evidence="1 2" key="1">
    <citation type="submission" date="2012-02" db="EMBL/GenBank/DDBJ databases">
        <title>Complete genome sequence of Bifidobacterium catenulatum JCM 1194.</title>
        <authorList>
            <person name="Toh H."/>
            <person name="Oshima K."/>
            <person name="Morita H."/>
            <person name="Hattori M."/>
        </authorList>
    </citation>
    <scope>NUCLEOTIDE SEQUENCE [LARGE SCALE GENOMIC DNA]</scope>
    <source>
        <strain evidence="1 2">JCM 1194</strain>
    </source>
</reference>
<organism evidence="1 2">
    <name type="scientific">Bifidobacterium catenulatum DSM 16992 = JCM 1194 = LMG 11043</name>
    <dbReference type="NCBI Taxonomy" id="566552"/>
    <lineage>
        <taxon>Bacteria</taxon>
        <taxon>Bacillati</taxon>
        <taxon>Actinomycetota</taxon>
        <taxon>Actinomycetes</taxon>
        <taxon>Bifidobacteriales</taxon>
        <taxon>Bifidobacteriaceae</taxon>
        <taxon>Bifidobacterium</taxon>
    </lineage>
</organism>
<dbReference type="Proteomes" id="UP000035061">
    <property type="component" value="Chromosome"/>
</dbReference>
<dbReference type="EMBL" id="AP012325">
    <property type="protein sequence ID" value="BAR01662.1"/>
    <property type="molecule type" value="Genomic_DNA"/>
</dbReference>
<gene>
    <name evidence="1" type="ORF">BBCT_0694</name>
</gene>
<name>A0ABM7EV32_9BIFI</name>
<keyword evidence="2" id="KW-1185">Reference proteome</keyword>
<accession>A0ABM7EV32</accession>
<protein>
    <submittedName>
        <fullName evidence="1">Uncharacterized protein</fullName>
    </submittedName>
</protein>
<evidence type="ECO:0000313" key="1">
    <source>
        <dbReference type="EMBL" id="BAR01662.1"/>
    </source>
</evidence>
<evidence type="ECO:0000313" key="2">
    <source>
        <dbReference type="Proteomes" id="UP000035061"/>
    </source>
</evidence>